<evidence type="ECO:0008006" key="4">
    <source>
        <dbReference type="Google" id="ProtNLM"/>
    </source>
</evidence>
<dbReference type="SUPFAM" id="SSF53474">
    <property type="entry name" value="alpha/beta-Hydrolases"/>
    <property type="match status" value="1"/>
</dbReference>
<evidence type="ECO:0000256" key="1">
    <source>
        <dbReference type="SAM" id="SignalP"/>
    </source>
</evidence>
<dbReference type="STRING" id="1423815.FC27_GL002078"/>
<reference evidence="2 3" key="1">
    <citation type="journal article" date="2015" name="Genome Announc.">
        <title>Expanding the biotechnology potential of lactobacilli through comparative genomics of 213 strains and associated genera.</title>
        <authorList>
            <person name="Sun Z."/>
            <person name="Harris H.M."/>
            <person name="McCann A."/>
            <person name="Guo C."/>
            <person name="Argimon S."/>
            <person name="Zhang W."/>
            <person name="Yang X."/>
            <person name="Jeffery I.B."/>
            <person name="Cooney J.C."/>
            <person name="Kagawa T.F."/>
            <person name="Liu W."/>
            <person name="Song Y."/>
            <person name="Salvetti E."/>
            <person name="Wrobel A."/>
            <person name="Rasinkangas P."/>
            <person name="Parkhill J."/>
            <person name="Rea M.C."/>
            <person name="O'Sullivan O."/>
            <person name="Ritari J."/>
            <person name="Douillard F.P."/>
            <person name="Paul Ross R."/>
            <person name="Yang R."/>
            <person name="Briner A.E."/>
            <person name="Felis G.E."/>
            <person name="de Vos W.M."/>
            <person name="Barrangou R."/>
            <person name="Klaenhammer T.R."/>
            <person name="Caufield P.W."/>
            <person name="Cui Y."/>
            <person name="Zhang H."/>
            <person name="O'Toole P.W."/>
        </authorList>
    </citation>
    <scope>NUCLEOTIDE SEQUENCE [LARGE SCALE GENOMIC DNA]</scope>
    <source>
        <strain evidence="2 3">DSM 14857</strain>
    </source>
</reference>
<sequence length="280" mass="31416">MKKLFSILLLMIGIISLTACSNSRDAGKTTKAASETMVPTLFFHGYGSSTHAENQMAESAVRANASKTIIKAMVDPQGQVTLIGTIPESEKNPIVEVGFENNRDPDYHQDGKWAKQVIVKLRDVYHIKKFNVVAHSMGNMAVMFYMLNNYQNKNLPKLQKQVNIAGNFNGILEDHDVYDRIGLSHDGRPLKLDPSYRMMLPMRKTDAYKNVEVLNIYGDKLNGSHSDGDVSNSSSRSLKYLIGKQAKSYQEKKIVGPQAQHSKLHNNKQVYKIFINSCFS</sequence>
<dbReference type="PROSITE" id="PS51257">
    <property type="entry name" value="PROKAR_LIPOPROTEIN"/>
    <property type="match status" value="1"/>
</dbReference>
<dbReference type="PATRIC" id="fig|1423815.3.peg.2132"/>
<proteinExistence type="predicted"/>
<feature type="signal peptide" evidence="1">
    <location>
        <begin position="1"/>
        <end position="21"/>
    </location>
</feature>
<dbReference type="Gene3D" id="3.40.50.1820">
    <property type="entry name" value="alpha/beta hydrolase"/>
    <property type="match status" value="1"/>
</dbReference>
<dbReference type="InterPro" id="IPR029058">
    <property type="entry name" value="AB_hydrolase_fold"/>
</dbReference>
<dbReference type="AlphaFoldDB" id="A0A0R1SDE2"/>
<dbReference type="Pfam" id="PF06028">
    <property type="entry name" value="DUF915"/>
    <property type="match status" value="1"/>
</dbReference>
<evidence type="ECO:0000313" key="2">
    <source>
        <dbReference type="EMBL" id="KRL67231.1"/>
    </source>
</evidence>
<dbReference type="Proteomes" id="UP000051647">
    <property type="component" value="Unassembled WGS sequence"/>
</dbReference>
<feature type="chain" id="PRO_5038419353" description="Cell surface hydrolase" evidence="1">
    <location>
        <begin position="22"/>
        <end position="280"/>
    </location>
</feature>
<keyword evidence="1" id="KW-0732">Signal</keyword>
<accession>A0A0R1SDE2</accession>
<protein>
    <recommendedName>
        <fullName evidence="4">Cell surface hydrolase</fullName>
    </recommendedName>
</protein>
<dbReference type="OrthoDB" id="503948at2"/>
<evidence type="ECO:0000313" key="3">
    <source>
        <dbReference type="Proteomes" id="UP000051647"/>
    </source>
</evidence>
<dbReference type="InterPro" id="IPR010315">
    <property type="entry name" value="DUF915_hydro-like"/>
</dbReference>
<dbReference type="EMBL" id="AZFA01000007">
    <property type="protein sequence ID" value="KRL67231.1"/>
    <property type="molecule type" value="Genomic_DNA"/>
</dbReference>
<gene>
    <name evidence="2" type="ORF">FC27_GL002078</name>
</gene>
<name>A0A0R1SDE2_9LACO</name>
<dbReference type="eggNOG" id="COG4814">
    <property type="taxonomic scope" value="Bacteria"/>
</dbReference>
<organism evidence="2 3">
    <name type="scientific">Companilactobacillus versmoldensis DSM 14857 = KCTC 3814</name>
    <dbReference type="NCBI Taxonomy" id="1423815"/>
    <lineage>
        <taxon>Bacteria</taxon>
        <taxon>Bacillati</taxon>
        <taxon>Bacillota</taxon>
        <taxon>Bacilli</taxon>
        <taxon>Lactobacillales</taxon>
        <taxon>Lactobacillaceae</taxon>
        <taxon>Companilactobacillus</taxon>
    </lineage>
</organism>
<keyword evidence="3" id="KW-1185">Reference proteome</keyword>
<comment type="caution">
    <text evidence="2">The sequence shown here is derived from an EMBL/GenBank/DDBJ whole genome shotgun (WGS) entry which is preliminary data.</text>
</comment>